<dbReference type="InterPro" id="IPR001180">
    <property type="entry name" value="CNH_dom"/>
</dbReference>
<evidence type="ECO:0000256" key="2">
    <source>
        <dbReference type="ARBA" id="ARBA00022448"/>
    </source>
</evidence>
<dbReference type="AlphaFoldDB" id="A0A1E3PSB6"/>
<protein>
    <recommendedName>
        <fullName evidence="6">CNH domain-containing protein</fullName>
    </recommendedName>
</protein>
<comment type="subcellular location">
    <subcellularLocation>
        <location evidence="1">Cytoplasm</location>
    </subcellularLocation>
</comment>
<evidence type="ECO:0000259" key="6">
    <source>
        <dbReference type="PROSITE" id="PS50219"/>
    </source>
</evidence>
<feature type="compositionally biased region" description="Basic and acidic residues" evidence="5">
    <location>
        <begin position="852"/>
        <end position="865"/>
    </location>
</feature>
<keyword evidence="3" id="KW-0963">Cytoplasm</keyword>
<feature type="compositionally biased region" description="Basic residues" evidence="5">
    <location>
        <begin position="866"/>
        <end position="879"/>
    </location>
</feature>
<name>A0A1E3PSB6_9ASCO</name>
<feature type="compositionally biased region" description="Polar residues" evidence="5">
    <location>
        <begin position="842"/>
        <end position="851"/>
    </location>
</feature>
<dbReference type="GO" id="GO:0015031">
    <property type="term" value="P:protein transport"/>
    <property type="evidence" value="ECO:0007669"/>
    <property type="project" value="UniProtKB-KW"/>
</dbReference>
<accession>A0A1E3PSB6</accession>
<evidence type="ECO:0000313" key="7">
    <source>
        <dbReference type="EMBL" id="ODQ68309.1"/>
    </source>
</evidence>
<keyword evidence="2" id="KW-0813">Transport</keyword>
<gene>
    <name evidence="7" type="ORF">NADFUDRAFT_48956</name>
</gene>
<dbReference type="OrthoDB" id="5325112at2759"/>
<evidence type="ECO:0000313" key="8">
    <source>
        <dbReference type="Proteomes" id="UP000095009"/>
    </source>
</evidence>
<dbReference type="Proteomes" id="UP000095009">
    <property type="component" value="Unassembled WGS sequence"/>
</dbReference>
<evidence type="ECO:0000256" key="5">
    <source>
        <dbReference type="SAM" id="MobiDB-lite"/>
    </source>
</evidence>
<evidence type="ECO:0000256" key="1">
    <source>
        <dbReference type="ARBA" id="ARBA00004496"/>
    </source>
</evidence>
<dbReference type="PANTHER" id="PTHR12894:SF27">
    <property type="entry name" value="TRANSFORMING GROWTH FACTOR-BETA RECEPTOR-ASSOCIATED PROTEIN 1"/>
    <property type="match status" value="1"/>
</dbReference>
<dbReference type="EMBL" id="KV454406">
    <property type="protein sequence ID" value="ODQ68309.1"/>
    <property type="molecule type" value="Genomic_DNA"/>
</dbReference>
<proteinExistence type="predicted"/>
<dbReference type="InterPro" id="IPR032914">
    <property type="entry name" value="Vam6/VPS39/TRAP1"/>
</dbReference>
<organism evidence="7 8">
    <name type="scientific">Nadsonia fulvescens var. elongata DSM 6958</name>
    <dbReference type="NCBI Taxonomy" id="857566"/>
    <lineage>
        <taxon>Eukaryota</taxon>
        <taxon>Fungi</taxon>
        <taxon>Dikarya</taxon>
        <taxon>Ascomycota</taxon>
        <taxon>Saccharomycotina</taxon>
        <taxon>Dipodascomycetes</taxon>
        <taxon>Dipodascales</taxon>
        <taxon>Dipodascales incertae sedis</taxon>
        <taxon>Nadsonia</taxon>
    </lineage>
</organism>
<dbReference type="GO" id="GO:0006914">
    <property type="term" value="P:autophagy"/>
    <property type="evidence" value="ECO:0007669"/>
    <property type="project" value="TreeGrafter"/>
</dbReference>
<reference evidence="7 8" key="1">
    <citation type="journal article" date="2016" name="Proc. Natl. Acad. Sci. U.S.A.">
        <title>Comparative genomics of biotechnologically important yeasts.</title>
        <authorList>
            <person name="Riley R."/>
            <person name="Haridas S."/>
            <person name="Wolfe K.H."/>
            <person name="Lopes M.R."/>
            <person name="Hittinger C.T."/>
            <person name="Goeker M."/>
            <person name="Salamov A.A."/>
            <person name="Wisecaver J.H."/>
            <person name="Long T.M."/>
            <person name="Calvey C.H."/>
            <person name="Aerts A.L."/>
            <person name="Barry K.W."/>
            <person name="Choi C."/>
            <person name="Clum A."/>
            <person name="Coughlan A.Y."/>
            <person name="Deshpande S."/>
            <person name="Douglass A.P."/>
            <person name="Hanson S.J."/>
            <person name="Klenk H.-P."/>
            <person name="LaButti K.M."/>
            <person name="Lapidus A."/>
            <person name="Lindquist E.A."/>
            <person name="Lipzen A.M."/>
            <person name="Meier-Kolthoff J.P."/>
            <person name="Ohm R.A."/>
            <person name="Otillar R.P."/>
            <person name="Pangilinan J.L."/>
            <person name="Peng Y."/>
            <person name="Rokas A."/>
            <person name="Rosa C.A."/>
            <person name="Scheuner C."/>
            <person name="Sibirny A.A."/>
            <person name="Slot J.C."/>
            <person name="Stielow J.B."/>
            <person name="Sun H."/>
            <person name="Kurtzman C.P."/>
            <person name="Blackwell M."/>
            <person name="Grigoriev I.V."/>
            <person name="Jeffries T.W."/>
        </authorList>
    </citation>
    <scope>NUCLEOTIDE SEQUENCE [LARGE SCALE GENOMIC DNA]</scope>
    <source>
        <strain evidence="7 8">DSM 6958</strain>
    </source>
</reference>
<dbReference type="GO" id="GO:0005737">
    <property type="term" value="C:cytoplasm"/>
    <property type="evidence" value="ECO:0007669"/>
    <property type="project" value="UniProtKB-SubCell"/>
</dbReference>
<sequence>MEDSTVFNGNLNPFRAFSLLSNIPLESNSVITCVESWGDSIYIGTSNGEILHYFRVGYEVLQEVPVSSKSPPKTKSSPTGKTATSNYILASRQRAHQTKSRSVERILLLPSISRVLVFSNATISIFSLPELTPTSGVGRMKDVKDFSLDYDSTEHLTPTVPKNDGKSEKSVAITVFTNSVIRLVQVSEGSLKLLRDIDYPGVQAGLRRSNLVLVANSTNYDLIDIENVRKIPLFPYTSENVPVPEVELPVNSPIQAVSGDNQPEVELETSYIPEAVLKSSEKKIFQALKPIIVPVAEDEFLVTCGGPHTSDPAMGMLVNSEGDISRGTVSWSSYPTSVAVSYPYIVAVVDNRIIFHSLFDQTQVQSINYDVSEQSDERAKLTNMIDKSSSVDILMSEHNTPRLTSVANTFKVPLKSVRQFSRIPLIPRNTEDEKHRLLEEEERLKNPFVMESSLVVFSKSAEIQCLFSLPRVFQLEKMINTGKFSEVFDELEDFDLTLDTKSLEACYLNLLLGLSYVQKGKYEPAAAFKIWTSLQTDPRILAFILNKDSVFGDVWIHQGTFKVLSELEEKKSEPEFLSFSQLVIKDWLGRRDSLLNFPDRESVFKSLEVAYLRIILDQLNCDPNSKELRLQLYEFVQNEVFESQKESAEILASFSRYYALSKLYMKQGEVAEVCSIWQRILSKDYEEDFDFNHENGPELLKEYLLKCEIPEVVWAYGLWMVDKYPDHGIQVFVDPNRKIKFDSPSEQEKVATAIKSLKHNTSWQLYLEIQVKNGNMEFAGDLIMLKIESILQLIRTNSKYKNDIEETYSKYRALDIPKRPYVDFLETQVSIIDSRLPQLESSGITDISNGDQNRENESAKSDRQHPSKSKKKGLKWFKSKRPDGKPSGVSAGTVSMPYLNINSLRLNLINLLRQSDILYDSKEVIEALSQDREAFVMELAIVFSRSISYEEVIKILVHELGDYDTAVDYCQNGGALSYPREKEKEKIGGMKAGAILNEEIPLITSGPITSYTSLVHTRQKELFNILFGELLKISDKRRSKQVTENFLEIWGTNLDIEFVLNKIPNNWSIESIGEFLVFSLRKLTNEKNQSAMMKSLSRAENLAVSKQLGYLGSINEQATSEYLENNNVQTEDKVVDIGSAELIDMVNTKDDSSASAIRKLKTNTLIVPVNKNKIDDDDVGDDDVDLL</sequence>
<feature type="domain" description="CNH" evidence="6">
    <location>
        <begin position="28"/>
        <end position="382"/>
    </location>
</feature>
<evidence type="ECO:0000256" key="3">
    <source>
        <dbReference type="ARBA" id="ARBA00022490"/>
    </source>
</evidence>
<dbReference type="STRING" id="857566.A0A1E3PSB6"/>
<feature type="region of interest" description="Disordered" evidence="5">
    <location>
        <begin position="67"/>
        <end position="96"/>
    </location>
</feature>
<dbReference type="PROSITE" id="PS50219">
    <property type="entry name" value="CNH"/>
    <property type="match status" value="1"/>
</dbReference>
<keyword evidence="8" id="KW-1185">Reference proteome</keyword>
<dbReference type="PANTHER" id="PTHR12894">
    <property type="entry name" value="CNH DOMAIN CONTAINING"/>
    <property type="match status" value="1"/>
</dbReference>
<feature type="region of interest" description="Disordered" evidence="5">
    <location>
        <begin position="842"/>
        <end position="889"/>
    </location>
</feature>
<dbReference type="GO" id="GO:0034058">
    <property type="term" value="P:endosomal vesicle fusion"/>
    <property type="evidence" value="ECO:0007669"/>
    <property type="project" value="TreeGrafter"/>
</dbReference>
<keyword evidence="4" id="KW-0653">Protein transport</keyword>
<dbReference type="GO" id="GO:0016020">
    <property type="term" value="C:membrane"/>
    <property type="evidence" value="ECO:0007669"/>
    <property type="project" value="TreeGrafter"/>
</dbReference>
<evidence type="ECO:0000256" key="4">
    <source>
        <dbReference type="ARBA" id="ARBA00022927"/>
    </source>
</evidence>
<feature type="compositionally biased region" description="Low complexity" evidence="5">
    <location>
        <begin position="67"/>
        <end position="85"/>
    </location>
</feature>